<evidence type="ECO:0000256" key="1">
    <source>
        <dbReference type="SAM" id="MobiDB-lite"/>
    </source>
</evidence>
<evidence type="ECO:0000313" key="3">
    <source>
        <dbReference type="Proteomes" id="UP000284451"/>
    </source>
</evidence>
<dbReference type="Proteomes" id="UP000284451">
    <property type="component" value="Unassembled WGS sequence"/>
</dbReference>
<reference evidence="2 3" key="1">
    <citation type="submission" date="2019-01" db="EMBL/GenBank/DDBJ databases">
        <title>Sinorhodobacter populi sp. nov. isolated from the symptomatic bark tissue of Populus euramericana canker.</title>
        <authorList>
            <person name="Xu G."/>
        </authorList>
    </citation>
    <scope>NUCLEOTIDE SEQUENCE [LARGE SCALE GENOMIC DNA]</scope>
    <source>
        <strain evidence="2 3">07D10-4-3</strain>
    </source>
</reference>
<accession>A0A443KCZ3</accession>
<dbReference type="EMBL" id="SAUY01000015">
    <property type="protein sequence ID" value="RWR30566.1"/>
    <property type="molecule type" value="Genomic_DNA"/>
</dbReference>
<proteinExistence type="predicted"/>
<comment type="caution">
    <text evidence="2">The sequence shown here is derived from an EMBL/GenBank/DDBJ whole genome shotgun (WGS) entry which is preliminary data.</text>
</comment>
<feature type="compositionally biased region" description="Basic and acidic residues" evidence="1">
    <location>
        <begin position="51"/>
        <end position="61"/>
    </location>
</feature>
<protein>
    <submittedName>
        <fullName evidence="2">Uncharacterized protein</fullName>
    </submittedName>
</protein>
<gene>
    <name evidence="2" type="ORF">D2T29_12910</name>
</gene>
<evidence type="ECO:0000313" key="2">
    <source>
        <dbReference type="EMBL" id="RWR30566.1"/>
    </source>
</evidence>
<dbReference type="RefSeq" id="WP_128232772.1">
    <property type="nucleotide sequence ID" value="NZ_SAUY01000015.1"/>
</dbReference>
<dbReference type="AlphaFoldDB" id="A0A443KCZ3"/>
<organism evidence="2 3">
    <name type="scientific">Paenirhodobacter populi</name>
    <dbReference type="NCBI Taxonomy" id="2306993"/>
    <lineage>
        <taxon>Bacteria</taxon>
        <taxon>Pseudomonadati</taxon>
        <taxon>Pseudomonadota</taxon>
        <taxon>Alphaproteobacteria</taxon>
        <taxon>Rhodobacterales</taxon>
        <taxon>Rhodobacter group</taxon>
        <taxon>Paenirhodobacter</taxon>
    </lineage>
</organism>
<reference evidence="2 3" key="2">
    <citation type="submission" date="2019-01" db="EMBL/GenBank/DDBJ databases">
        <authorList>
            <person name="Li Y."/>
        </authorList>
    </citation>
    <scope>NUCLEOTIDE SEQUENCE [LARGE SCALE GENOMIC DNA]</scope>
    <source>
        <strain evidence="2 3">07D10-4-3</strain>
    </source>
</reference>
<feature type="region of interest" description="Disordered" evidence="1">
    <location>
        <begin position="1"/>
        <end position="77"/>
    </location>
</feature>
<name>A0A443KCZ3_9RHOB</name>
<sequence length="123" mass="13578">MKNDALNKRLDQLLNTSPGASDPSAMQLEPAKRVALSDAPAQAGNQSDNNPMERDAPTDKTVKKRKKTRSTSEGARPKVLITIKTRVSEELADQIHAAARAENRSIAYFLAMLCEDWAMKNKK</sequence>
<feature type="compositionally biased region" description="Basic and acidic residues" evidence="1">
    <location>
        <begin position="1"/>
        <end position="11"/>
    </location>
</feature>